<evidence type="ECO:0000313" key="2">
    <source>
        <dbReference type="Proteomes" id="UP000007800"/>
    </source>
</evidence>
<sequence>AEEARGRIRDLLGRLQVDQPSEDVKHGAAERELIILRKHVEGDNDIMAELKSQ</sequence>
<proteinExistence type="predicted"/>
<evidence type="ECO:0000313" key="1">
    <source>
        <dbReference type="EMBL" id="EER01728.1"/>
    </source>
</evidence>
<dbReference type="GeneID" id="9040303"/>
<dbReference type="EMBL" id="GG683778">
    <property type="protein sequence ID" value="EER01728.1"/>
    <property type="molecule type" value="Genomic_DNA"/>
</dbReference>
<keyword evidence="2" id="KW-1185">Reference proteome</keyword>
<feature type="non-terminal residue" evidence="1">
    <location>
        <position position="1"/>
    </location>
</feature>
<dbReference type="Proteomes" id="UP000007800">
    <property type="component" value="Unassembled WGS sequence"/>
</dbReference>
<protein>
    <submittedName>
        <fullName evidence="1">Uncharacterized protein</fullName>
    </submittedName>
</protein>
<name>C5LNH7_PERM5</name>
<dbReference type="RefSeq" id="XP_002769010.1">
    <property type="nucleotide sequence ID" value="XM_002768964.1"/>
</dbReference>
<organism evidence="2">
    <name type="scientific">Perkinsus marinus (strain ATCC 50983 / TXsc)</name>
    <dbReference type="NCBI Taxonomy" id="423536"/>
    <lineage>
        <taxon>Eukaryota</taxon>
        <taxon>Sar</taxon>
        <taxon>Alveolata</taxon>
        <taxon>Perkinsozoa</taxon>
        <taxon>Perkinsea</taxon>
        <taxon>Perkinsida</taxon>
        <taxon>Perkinsidae</taxon>
        <taxon>Perkinsus</taxon>
    </lineage>
</organism>
<gene>
    <name evidence="1" type="ORF">Pmar_PMAR008194</name>
</gene>
<feature type="non-terminal residue" evidence="1">
    <location>
        <position position="53"/>
    </location>
</feature>
<dbReference type="InParanoid" id="C5LNH7"/>
<reference evidence="1 2" key="1">
    <citation type="submission" date="2008-07" db="EMBL/GenBank/DDBJ databases">
        <authorList>
            <person name="El-Sayed N."/>
            <person name="Caler E."/>
            <person name="Inman J."/>
            <person name="Amedeo P."/>
            <person name="Hass B."/>
            <person name="Wortman J."/>
        </authorList>
    </citation>
    <scope>NUCLEOTIDE SEQUENCE [LARGE SCALE GENOMIC DNA]</scope>
    <source>
        <strain evidence="2">ATCC 50983 / TXsc</strain>
    </source>
</reference>
<dbReference type="AlphaFoldDB" id="C5LNH7"/>
<accession>C5LNH7</accession>